<evidence type="ECO:0000313" key="2">
    <source>
        <dbReference type="Proteomes" id="UP000655443"/>
    </source>
</evidence>
<dbReference type="PANTHER" id="PTHR34613:SF1">
    <property type="entry name" value="SLL6017 PROTEIN"/>
    <property type="match status" value="1"/>
</dbReference>
<organism evidence="1 2">
    <name type="scientific">Streptomyces alanosinicus</name>
    <dbReference type="NCBI Taxonomy" id="68171"/>
    <lineage>
        <taxon>Bacteria</taxon>
        <taxon>Bacillati</taxon>
        <taxon>Actinomycetota</taxon>
        <taxon>Actinomycetes</taxon>
        <taxon>Kitasatosporales</taxon>
        <taxon>Streptomycetaceae</taxon>
        <taxon>Streptomyces</taxon>
    </lineage>
</organism>
<evidence type="ECO:0008006" key="3">
    <source>
        <dbReference type="Google" id="ProtNLM"/>
    </source>
</evidence>
<comment type="caution">
    <text evidence="1">The sequence shown here is derived from an EMBL/GenBank/DDBJ whole genome shotgun (WGS) entry which is preliminary data.</text>
</comment>
<sequence length="288" mass="32224">MHQVFRKEPDLFAHFLPRAGMSFPEYSSIELLNTDLTEIRPLERRVDSLFRVRTADDEGGFLLAVESQGRPDPDKHNSWTYYLAYIYAKYRLPPVLLVVCQDKTTASWAAEPIRIGSRFHTSMQVFPLVLGPKTVPVITDLEEEVRDIPATVFSVLVHAKDPGLLAILDEAAPVVGPHPEWAEIIEVGLGEGPARDYWRKLMTLYTPEFPGNGTVMEEAWRKVHADGEAKGKAEGKAEAILRALEVRSIEVSGSVRERVMACGDLELLGTWFDRSMTVTSADELFAGQ</sequence>
<reference evidence="1" key="1">
    <citation type="journal article" date="2014" name="Int. J. Syst. Evol. Microbiol.">
        <title>Complete genome sequence of Corynebacterium casei LMG S-19264T (=DSM 44701T), isolated from a smear-ripened cheese.</title>
        <authorList>
            <consortium name="US DOE Joint Genome Institute (JGI-PGF)"/>
            <person name="Walter F."/>
            <person name="Albersmeier A."/>
            <person name="Kalinowski J."/>
            <person name="Ruckert C."/>
        </authorList>
    </citation>
    <scope>NUCLEOTIDE SEQUENCE</scope>
    <source>
        <strain evidence="1">JCM 4714</strain>
    </source>
</reference>
<keyword evidence="2" id="KW-1185">Reference proteome</keyword>
<protein>
    <recommendedName>
        <fullName evidence="3">Rpn family recombination-promoting nuclease/putative transposase</fullName>
    </recommendedName>
</protein>
<accession>A0A919D0N5</accession>
<name>A0A919D0N5_9ACTN</name>
<dbReference type="PANTHER" id="PTHR34613">
    <property type="entry name" value="SLL0800 PROTEIN"/>
    <property type="match status" value="1"/>
</dbReference>
<gene>
    <name evidence="1" type="ORF">GCM10010339_14690</name>
</gene>
<reference evidence="1" key="2">
    <citation type="submission" date="2020-09" db="EMBL/GenBank/DDBJ databases">
        <authorList>
            <person name="Sun Q."/>
            <person name="Ohkuma M."/>
        </authorList>
    </citation>
    <scope>NUCLEOTIDE SEQUENCE</scope>
    <source>
        <strain evidence="1">JCM 4714</strain>
    </source>
</reference>
<dbReference type="EMBL" id="BMVG01000002">
    <property type="protein sequence ID" value="GHE00254.1"/>
    <property type="molecule type" value="Genomic_DNA"/>
</dbReference>
<proteinExistence type="predicted"/>
<dbReference type="AlphaFoldDB" id="A0A919D0N5"/>
<evidence type="ECO:0000313" key="1">
    <source>
        <dbReference type="EMBL" id="GHE00254.1"/>
    </source>
</evidence>
<dbReference type="Proteomes" id="UP000655443">
    <property type="component" value="Unassembled WGS sequence"/>
</dbReference>